<accession>A0ABQ7PY70</accession>
<dbReference type="PROSITE" id="PS50994">
    <property type="entry name" value="INTEGRASE"/>
    <property type="match status" value="1"/>
</dbReference>
<dbReference type="PROSITE" id="PS50878">
    <property type="entry name" value="RT_POL"/>
    <property type="match status" value="1"/>
</dbReference>
<evidence type="ECO:0000256" key="2">
    <source>
        <dbReference type="SAM" id="MobiDB-lite"/>
    </source>
</evidence>
<reference evidence="5 6" key="1">
    <citation type="submission" date="2021-06" db="EMBL/GenBank/DDBJ databases">
        <title>A haploid diamondback moth (Plutella xylostella L.) genome assembly resolves 31 chromosomes and identifies a diamide resistance mutation.</title>
        <authorList>
            <person name="Ward C.M."/>
            <person name="Perry K.D."/>
            <person name="Baker G."/>
            <person name="Powis K."/>
            <person name="Heckel D.G."/>
            <person name="Baxter S.W."/>
        </authorList>
    </citation>
    <scope>NUCLEOTIDE SEQUENCE [LARGE SCALE GENOMIC DNA]</scope>
    <source>
        <strain evidence="5 6">LV</strain>
        <tissue evidence="5">Single pupa</tissue>
    </source>
</reference>
<feature type="region of interest" description="Disordered" evidence="2">
    <location>
        <begin position="1274"/>
        <end position="1322"/>
    </location>
</feature>
<dbReference type="Gene3D" id="3.30.420.10">
    <property type="entry name" value="Ribonuclease H-like superfamily/Ribonuclease H"/>
    <property type="match status" value="1"/>
</dbReference>
<dbReference type="CDD" id="cd09274">
    <property type="entry name" value="RNase_HI_RT_Ty3"/>
    <property type="match status" value="1"/>
</dbReference>
<dbReference type="EMBL" id="JAHIBW010000025">
    <property type="protein sequence ID" value="KAG7297929.1"/>
    <property type="molecule type" value="Genomic_DNA"/>
</dbReference>
<evidence type="ECO:0000313" key="6">
    <source>
        <dbReference type="Proteomes" id="UP000823941"/>
    </source>
</evidence>
<dbReference type="InterPro" id="IPR021109">
    <property type="entry name" value="Peptidase_aspartic_dom_sf"/>
</dbReference>
<dbReference type="Proteomes" id="UP000823941">
    <property type="component" value="Chromosome 25"/>
</dbReference>
<gene>
    <name evidence="5" type="ORF">JYU34_018684</name>
</gene>
<evidence type="ECO:0000256" key="1">
    <source>
        <dbReference type="ARBA" id="ARBA00012493"/>
    </source>
</evidence>
<dbReference type="InterPro" id="IPR043128">
    <property type="entry name" value="Rev_trsase/Diguanyl_cyclase"/>
</dbReference>
<dbReference type="EC" id="2.7.7.49" evidence="1"/>
<organism evidence="5 6">
    <name type="scientific">Plutella xylostella</name>
    <name type="common">Diamondback moth</name>
    <name type="synonym">Plutella maculipennis</name>
    <dbReference type="NCBI Taxonomy" id="51655"/>
    <lineage>
        <taxon>Eukaryota</taxon>
        <taxon>Metazoa</taxon>
        <taxon>Ecdysozoa</taxon>
        <taxon>Arthropoda</taxon>
        <taxon>Hexapoda</taxon>
        <taxon>Insecta</taxon>
        <taxon>Pterygota</taxon>
        <taxon>Neoptera</taxon>
        <taxon>Endopterygota</taxon>
        <taxon>Lepidoptera</taxon>
        <taxon>Glossata</taxon>
        <taxon>Ditrysia</taxon>
        <taxon>Yponomeutoidea</taxon>
        <taxon>Plutellidae</taxon>
        <taxon>Plutella</taxon>
    </lineage>
</organism>
<dbReference type="Pfam" id="PF00665">
    <property type="entry name" value="rve"/>
    <property type="match status" value="1"/>
</dbReference>
<dbReference type="Gene3D" id="1.10.340.70">
    <property type="match status" value="1"/>
</dbReference>
<name>A0ABQ7PY70_PLUXY</name>
<dbReference type="Gene3D" id="3.30.70.270">
    <property type="match status" value="2"/>
</dbReference>
<comment type="caution">
    <text evidence="5">The sequence shown here is derived from an EMBL/GenBank/DDBJ whole genome shotgun (WGS) entry which is preliminary data.</text>
</comment>
<evidence type="ECO:0000313" key="5">
    <source>
        <dbReference type="EMBL" id="KAG7297929.1"/>
    </source>
</evidence>
<proteinExistence type="predicted"/>
<dbReference type="SUPFAM" id="SSF50630">
    <property type="entry name" value="Acid proteases"/>
    <property type="match status" value="1"/>
</dbReference>
<dbReference type="CDD" id="cd20805">
    <property type="entry name" value="C1_DGK_rpt2"/>
    <property type="match status" value="1"/>
</dbReference>
<evidence type="ECO:0000259" key="3">
    <source>
        <dbReference type="PROSITE" id="PS50878"/>
    </source>
</evidence>
<dbReference type="InterPro" id="IPR041577">
    <property type="entry name" value="RT_RNaseH_2"/>
</dbReference>
<sequence>MSAVKFGEFDVAHGCWENYIERFSFALQAAGIVDDSIKKANLLASGGPDLYDLIISLIAPSKISEVTFTTIKSKLDNHFHPTPNEIVQSYKFHTRNQEEGEMIRDYIAQLRKLSIHCNFTELNRTLRDRLVCGILDKDIQRKLLQQGQLTFEQACEMAVSHETANVDSNIIVSSGSRPTVDIMEEPMEVNKITSKKFQKPMDKSCFRCGKKHGGYCRFRWSKCNFCGKVGHIESVCMSKSSKNNDTMNSNCNGLYEEQVNLIKQERIAAFMIQVMLNKKQIEMEVDSGCAFTIISEATARLIFDGKLPKLEMVDIALKTWTDSKLQLLGKISLNVCKDINENLTVYIAQGNGPSLIGRNWFAALKIQLYGINSVRVDCNKVLNLLQKYREVFQEGLGKYTGPVVSIIPREGSMPKFLKSRPIPFAIKERVIKEIETLVADDVLEPTPHAEWATPIVPVLKSNGGVRLCGDYRSTVNSAIDTDTYPLPTLNEAFAELQGGVLFSKIDLERAYTQVVVDEPTSRLLTLNTPKGLYKMKRLSQGIKACPGIFQRLMTSLLAGIPGVSILLDDVVLCGKNVEQHDQRLEMVLQRLQKAGLRVNKSKCMFAVKSVEFLGFIIDEFGIHPCEEKIHAIDKTQAPKNIKELQDFLGLLNFYDRFIPHKATVAEPLYRLLEKDAAWKWNKEHQEAFEKLKRMLSSKDTLVHYDMKKKLILSCDASQYGLGAVLEHEMNDGSIRPIMFASRTLNVHERNYAQVDKEAAAIIFGLKKFDQFISGRKVLIKTDHKPLLGIFNPRKPIPNIISPRMLRWALLLNSYDYEIEYVEGKKIGNADALSRWPSNTEEHTEDEEYLGVLLIEETPIALDLSALEVARLTRKDKILSKIMYWIRNGWPAKVENEFKVYWQKREELSTYQGCILWGSRVVLPEIMWSTVLEELHGNHDGIVITKALARSYFWWPGLDKQIEDMVKKCDTCAEHRNMPPKVTHHWIRPDKPWSRLHVDYAGPFQGKMFLILIDAYSKWPKVKVVNDLSSATLIKELRQIFAEQGLPDCLVSDNGRSFISKEFKEYLVKNGIKQILVAPYHPASNGQAERTVQVIKNKLKKQTSEPWNVKLPKILYGLRSTPNTVTETTPAEMLNNRRFRTIFDNLNPLSYKNNKNNDTMESNENTKVRSFEVGETVYVRNYCGNPRWLKGIVEKRVGVCRYLVKWNGKLLTRHINQMVTALRGEEHEDVPQDTIVQRTQSEDRRDIISLPPREQWAEIIGVSGPADVIIHQSPEVTSDTARTKRIRESPPTSPQPQKKYVMEDIDDSDLDNIEPLDMDVETQ</sequence>
<dbReference type="InterPro" id="IPR000477">
    <property type="entry name" value="RT_dom"/>
</dbReference>
<feature type="domain" description="Reverse transcriptase" evidence="3">
    <location>
        <begin position="439"/>
        <end position="617"/>
    </location>
</feature>
<dbReference type="Pfam" id="PF17919">
    <property type="entry name" value="RT_RNaseH_2"/>
    <property type="match status" value="1"/>
</dbReference>
<dbReference type="InterPro" id="IPR041588">
    <property type="entry name" value="Integrase_H2C2"/>
</dbReference>
<dbReference type="InterPro" id="IPR012337">
    <property type="entry name" value="RNaseH-like_sf"/>
</dbReference>
<dbReference type="CDD" id="cd01647">
    <property type="entry name" value="RT_LTR"/>
    <property type="match status" value="1"/>
</dbReference>
<dbReference type="InterPro" id="IPR050951">
    <property type="entry name" value="Retrovirus_Pol_polyprotein"/>
</dbReference>
<feature type="compositionally biased region" description="Acidic residues" evidence="2">
    <location>
        <begin position="1302"/>
        <end position="1322"/>
    </location>
</feature>
<evidence type="ECO:0000259" key="4">
    <source>
        <dbReference type="PROSITE" id="PS50994"/>
    </source>
</evidence>
<dbReference type="Gene3D" id="3.10.20.370">
    <property type="match status" value="1"/>
</dbReference>
<dbReference type="Pfam" id="PF00078">
    <property type="entry name" value="RVT_1"/>
    <property type="match status" value="1"/>
</dbReference>
<dbReference type="Pfam" id="PF17921">
    <property type="entry name" value="Integrase_H2C2"/>
    <property type="match status" value="1"/>
</dbReference>
<keyword evidence="6" id="KW-1185">Reference proteome</keyword>
<dbReference type="InterPro" id="IPR001584">
    <property type="entry name" value="Integrase_cat-core"/>
</dbReference>
<dbReference type="InterPro" id="IPR036397">
    <property type="entry name" value="RNaseH_sf"/>
</dbReference>
<protein>
    <recommendedName>
        <fullName evidence="1">RNA-directed DNA polymerase</fullName>
        <ecNumber evidence="1">2.7.7.49</ecNumber>
    </recommendedName>
</protein>
<feature type="domain" description="Integrase catalytic" evidence="4">
    <location>
        <begin position="987"/>
        <end position="1155"/>
    </location>
</feature>
<dbReference type="Gene3D" id="2.40.70.10">
    <property type="entry name" value="Acid Proteases"/>
    <property type="match status" value="1"/>
</dbReference>
<dbReference type="SUPFAM" id="SSF53098">
    <property type="entry name" value="Ribonuclease H-like"/>
    <property type="match status" value="1"/>
</dbReference>
<dbReference type="Gene3D" id="3.10.10.10">
    <property type="entry name" value="HIV Type 1 Reverse Transcriptase, subunit A, domain 1"/>
    <property type="match status" value="1"/>
</dbReference>
<dbReference type="InterPro" id="IPR043502">
    <property type="entry name" value="DNA/RNA_pol_sf"/>
</dbReference>
<dbReference type="PANTHER" id="PTHR37984">
    <property type="entry name" value="PROTEIN CBG26694"/>
    <property type="match status" value="1"/>
</dbReference>
<dbReference type="SUPFAM" id="SSF56672">
    <property type="entry name" value="DNA/RNA polymerases"/>
    <property type="match status" value="1"/>
</dbReference>
<dbReference type="PANTHER" id="PTHR37984:SF12">
    <property type="entry name" value="RIBONUCLEASE H"/>
    <property type="match status" value="1"/>
</dbReference>